<sequence>MFLYDKYVPSEIPDFFEYVPEDIIHTSTYYRIEHRLIEAVTLPLFETFLEKFNGKDRNIINFINYFGITRKQFDIIYSKENKKWGDLNLYNTDYLFGTKELQNLYFCKQDKQTFGK</sequence>
<dbReference type="AlphaFoldDB" id="A0A645AE43"/>
<dbReference type="EMBL" id="VSSQ01013417">
    <property type="protein sequence ID" value="MPM51440.1"/>
    <property type="molecule type" value="Genomic_DNA"/>
</dbReference>
<organism evidence="1">
    <name type="scientific">bioreactor metagenome</name>
    <dbReference type="NCBI Taxonomy" id="1076179"/>
    <lineage>
        <taxon>unclassified sequences</taxon>
        <taxon>metagenomes</taxon>
        <taxon>ecological metagenomes</taxon>
    </lineage>
</organism>
<name>A0A645AE43_9ZZZZ</name>
<comment type="caution">
    <text evidence="1">The sequence shown here is derived from an EMBL/GenBank/DDBJ whole genome shotgun (WGS) entry which is preliminary data.</text>
</comment>
<gene>
    <name evidence="1" type="ORF">SDC9_98189</name>
</gene>
<evidence type="ECO:0000313" key="1">
    <source>
        <dbReference type="EMBL" id="MPM51440.1"/>
    </source>
</evidence>
<protein>
    <submittedName>
        <fullName evidence="1">Uncharacterized protein</fullName>
    </submittedName>
</protein>
<proteinExistence type="predicted"/>
<reference evidence="1" key="1">
    <citation type="submission" date="2019-08" db="EMBL/GenBank/DDBJ databases">
        <authorList>
            <person name="Kucharzyk K."/>
            <person name="Murdoch R.W."/>
            <person name="Higgins S."/>
            <person name="Loffler F."/>
        </authorList>
    </citation>
    <scope>NUCLEOTIDE SEQUENCE</scope>
</reference>
<accession>A0A645AE43</accession>